<dbReference type="InterPro" id="IPR013106">
    <property type="entry name" value="Ig_V-set"/>
</dbReference>
<feature type="region of interest" description="Disordered" evidence="8">
    <location>
        <begin position="326"/>
        <end position="345"/>
    </location>
</feature>
<evidence type="ECO:0000313" key="12">
    <source>
        <dbReference type="Proteomes" id="UP000515150"/>
    </source>
</evidence>
<dbReference type="Pfam" id="PF07686">
    <property type="entry name" value="V-set"/>
    <property type="match status" value="1"/>
</dbReference>
<dbReference type="OrthoDB" id="6370831at2759"/>
<evidence type="ECO:0000256" key="5">
    <source>
        <dbReference type="ARBA" id="ARBA00023136"/>
    </source>
</evidence>
<organism evidence="12 13">
    <name type="scientific">Betta splendens</name>
    <name type="common">Siamese fighting fish</name>
    <dbReference type="NCBI Taxonomy" id="158456"/>
    <lineage>
        <taxon>Eukaryota</taxon>
        <taxon>Metazoa</taxon>
        <taxon>Chordata</taxon>
        <taxon>Craniata</taxon>
        <taxon>Vertebrata</taxon>
        <taxon>Euteleostomi</taxon>
        <taxon>Actinopterygii</taxon>
        <taxon>Neopterygii</taxon>
        <taxon>Teleostei</taxon>
        <taxon>Neoteleostei</taxon>
        <taxon>Acanthomorphata</taxon>
        <taxon>Anabantaria</taxon>
        <taxon>Anabantiformes</taxon>
        <taxon>Anabantoidei</taxon>
        <taxon>Osphronemidae</taxon>
        <taxon>Betta</taxon>
    </lineage>
</organism>
<dbReference type="Gene3D" id="2.60.40.10">
    <property type="entry name" value="Immunoglobulins"/>
    <property type="match status" value="2"/>
</dbReference>
<dbReference type="SMART" id="SM00409">
    <property type="entry name" value="IG"/>
    <property type="match status" value="2"/>
</dbReference>
<dbReference type="GO" id="GO:0009617">
    <property type="term" value="P:response to bacterium"/>
    <property type="evidence" value="ECO:0007669"/>
    <property type="project" value="TreeGrafter"/>
</dbReference>
<gene>
    <name evidence="13" type="primary">LOC114844131</name>
</gene>
<feature type="domain" description="Ig-like" evidence="11">
    <location>
        <begin position="42"/>
        <end position="120"/>
    </location>
</feature>
<feature type="domain" description="Ig-like" evidence="11">
    <location>
        <begin position="146"/>
        <end position="215"/>
    </location>
</feature>
<name>A0A6P7KXD8_BETSP</name>
<dbReference type="InterPro" id="IPR036179">
    <property type="entry name" value="Ig-like_dom_sf"/>
</dbReference>
<dbReference type="InterPro" id="IPR003599">
    <property type="entry name" value="Ig_sub"/>
</dbReference>
<dbReference type="InterPro" id="IPR013783">
    <property type="entry name" value="Ig-like_fold"/>
</dbReference>
<dbReference type="RefSeq" id="XP_028987071.1">
    <property type="nucleotide sequence ID" value="XM_029131238.3"/>
</dbReference>
<protein>
    <submittedName>
        <fullName evidence="13">Uncharacterized protein LOC114844131 isoform X1</fullName>
    </submittedName>
</protein>
<keyword evidence="7" id="KW-0325">Glycoprotein</keyword>
<keyword evidence="2" id="KW-1003">Cell membrane</keyword>
<dbReference type="SMART" id="SM00406">
    <property type="entry name" value="IGv"/>
    <property type="match status" value="1"/>
</dbReference>
<keyword evidence="9" id="KW-1133">Transmembrane helix</keyword>
<keyword evidence="9" id="KW-0812">Transmembrane</keyword>
<dbReference type="GeneID" id="114844131"/>
<evidence type="ECO:0000256" key="6">
    <source>
        <dbReference type="ARBA" id="ARBA00023157"/>
    </source>
</evidence>
<evidence type="ECO:0000259" key="11">
    <source>
        <dbReference type="PROSITE" id="PS50835"/>
    </source>
</evidence>
<keyword evidence="6" id="KW-1015">Disulfide bond</keyword>
<evidence type="ECO:0000256" key="4">
    <source>
        <dbReference type="ARBA" id="ARBA00022859"/>
    </source>
</evidence>
<sequence length="345" mass="38103">MATLVFSLSLTCVFLGSLAQMKNLKSSIYVHQESVFHPANVGDNVTLQCSHEGNAVMFYWYKQTVGQKPKIVSSFNKRQRQSIFYNYFKNNSRFILDAGHGKNHLTISDLHISDSGTYYCIGCYAYDFQFTEGLTISVKGSGSAVPALVHQAVSGSIQPGGSVTLNCTVQTGTCEGQHSVYWFKDAGEAHPGIIYTHGDRNDQCEKKPDTETHTCVYHLPVKGQSHSHVGTYCAVASCGHILFEKKKKGESGSAFGHLLVLVYVLSGLLAITMILAVLLAFAAFRLHKSNGCPHVPDFQGRFPSSTTITEDPDDLHYAALRKHKLRPPRQMETTHSDCVYSDVRQ</sequence>
<dbReference type="AlphaFoldDB" id="A0A6P7KXD8"/>
<evidence type="ECO:0000256" key="9">
    <source>
        <dbReference type="SAM" id="Phobius"/>
    </source>
</evidence>
<evidence type="ECO:0000256" key="3">
    <source>
        <dbReference type="ARBA" id="ARBA00022729"/>
    </source>
</evidence>
<feature type="signal peptide" evidence="10">
    <location>
        <begin position="1"/>
        <end position="19"/>
    </location>
</feature>
<dbReference type="InterPro" id="IPR007110">
    <property type="entry name" value="Ig-like_dom"/>
</dbReference>
<proteinExistence type="predicted"/>
<feature type="chain" id="PRO_5028415141" evidence="10">
    <location>
        <begin position="20"/>
        <end position="345"/>
    </location>
</feature>
<dbReference type="PANTHER" id="PTHR19433:SF127">
    <property type="entry name" value="NITR9"/>
    <property type="match status" value="1"/>
</dbReference>
<dbReference type="SUPFAM" id="SSF48726">
    <property type="entry name" value="Immunoglobulin"/>
    <property type="match status" value="2"/>
</dbReference>
<dbReference type="Proteomes" id="UP000515150">
    <property type="component" value="Chromosome 2"/>
</dbReference>
<dbReference type="GO" id="GO:0005886">
    <property type="term" value="C:plasma membrane"/>
    <property type="evidence" value="ECO:0007669"/>
    <property type="project" value="UniProtKB-SubCell"/>
</dbReference>
<evidence type="ECO:0000256" key="10">
    <source>
        <dbReference type="SAM" id="SignalP"/>
    </source>
</evidence>
<keyword evidence="12" id="KW-1185">Reference proteome</keyword>
<evidence type="ECO:0000256" key="7">
    <source>
        <dbReference type="ARBA" id="ARBA00023180"/>
    </source>
</evidence>
<accession>A0A6P7KXD8</accession>
<evidence type="ECO:0000313" key="13">
    <source>
        <dbReference type="RefSeq" id="XP_028987071.1"/>
    </source>
</evidence>
<reference evidence="13" key="1">
    <citation type="submission" date="2025-08" db="UniProtKB">
        <authorList>
            <consortium name="RefSeq"/>
        </authorList>
    </citation>
    <scope>IDENTIFICATION</scope>
</reference>
<dbReference type="GO" id="GO:0002376">
    <property type="term" value="P:immune system process"/>
    <property type="evidence" value="ECO:0007669"/>
    <property type="project" value="UniProtKB-KW"/>
</dbReference>
<keyword evidence="4" id="KW-0391">Immunity</keyword>
<evidence type="ECO:0000256" key="2">
    <source>
        <dbReference type="ARBA" id="ARBA00022475"/>
    </source>
</evidence>
<dbReference type="KEGG" id="bspl:114844131"/>
<evidence type="ECO:0000256" key="1">
    <source>
        <dbReference type="ARBA" id="ARBA00004236"/>
    </source>
</evidence>
<dbReference type="PROSITE" id="PS50835">
    <property type="entry name" value="IG_LIKE"/>
    <property type="match status" value="2"/>
</dbReference>
<dbReference type="InterPro" id="IPR052051">
    <property type="entry name" value="TCR_complex_component"/>
</dbReference>
<dbReference type="PANTHER" id="PTHR19433">
    <property type="entry name" value="T-CELL RECEPTOR ALPHA CHAIN V REGION-RELATED"/>
    <property type="match status" value="1"/>
</dbReference>
<feature type="transmembrane region" description="Helical" evidence="9">
    <location>
        <begin position="255"/>
        <end position="284"/>
    </location>
</feature>
<evidence type="ECO:0000256" key="8">
    <source>
        <dbReference type="SAM" id="MobiDB-lite"/>
    </source>
</evidence>
<keyword evidence="3 10" id="KW-0732">Signal</keyword>
<dbReference type="InParanoid" id="A0A6P7KXD8"/>
<keyword evidence="5 9" id="KW-0472">Membrane</keyword>
<comment type="subcellular location">
    <subcellularLocation>
        <location evidence="1">Cell membrane</location>
    </subcellularLocation>
</comment>